<evidence type="ECO:0000313" key="1">
    <source>
        <dbReference type="EMBL" id="MBW4548890.1"/>
    </source>
</evidence>
<name>A0A951PRG3_9CYAN</name>
<dbReference type="Proteomes" id="UP000753908">
    <property type="component" value="Unassembled WGS sequence"/>
</dbReference>
<comment type="caution">
    <text evidence="1">The sequence shown here is derived from an EMBL/GenBank/DDBJ whole genome shotgun (WGS) entry which is preliminary data.</text>
</comment>
<evidence type="ECO:0000313" key="2">
    <source>
        <dbReference type="Proteomes" id="UP000753908"/>
    </source>
</evidence>
<protein>
    <submittedName>
        <fullName evidence="1">Uncharacterized protein</fullName>
    </submittedName>
</protein>
<proteinExistence type="predicted"/>
<dbReference type="EMBL" id="JAHHIF010000075">
    <property type="protein sequence ID" value="MBW4548890.1"/>
    <property type="molecule type" value="Genomic_DNA"/>
</dbReference>
<gene>
    <name evidence="1" type="ORF">KME25_31475</name>
</gene>
<reference evidence="1" key="2">
    <citation type="journal article" date="2022" name="Microbiol. Resour. Announc.">
        <title>Metagenome Sequencing to Explore Phylogenomics of Terrestrial Cyanobacteria.</title>
        <authorList>
            <person name="Ward R.D."/>
            <person name="Stajich J.E."/>
            <person name="Johansen J.R."/>
            <person name="Huntemann M."/>
            <person name="Clum A."/>
            <person name="Foster B."/>
            <person name="Foster B."/>
            <person name="Roux S."/>
            <person name="Palaniappan K."/>
            <person name="Varghese N."/>
            <person name="Mukherjee S."/>
            <person name="Reddy T.B.K."/>
            <person name="Daum C."/>
            <person name="Copeland A."/>
            <person name="Chen I.A."/>
            <person name="Ivanova N.N."/>
            <person name="Kyrpides N.C."/>
            <person name="Shapiro N."/>
            <person name="Eloe-Fadrosh E.A."/>
            <person name="Pietrasiak N."/>
        </authorList>
    </citation>
    <scope>NUCLEOTIDE SEQUENCE</scope>
    <source>
        <strain evidence="1">CPER-KK1</strain>
    </source>
</reference>
<dbReference type="AlphaFoldDB" id="A0A951PRG3"/>
<reference evidence="1" key="1">
    <citation type="submission" date="2021-05" db="EMBL/GenBank/DDBJ databases">
        <authorList>
            <person name="Pietrasiak N."/>
            <person name="Ward R."/>
            <person name="Stajich J.E."/>
            <person name="Kurbessoian T."/>
        </authorList>
    </citation>
    <scope>NUCLEOTIDE SEQUENCE</scope>
    <source>
        <strain evidence="1">CPER-KK1</strain>
    </source>
</reference>
<accession>A0A951PRG3</accession>
<sequence>MTKSTKYVICGNPTQVDPRGRWRCDHLLADLPLKLTAMSEFRELDAIAI</sequence>
<organism evidence="1 2">
    <name type="scientific">Symplocastrum torsivum CPER-KK1</name>
    <dbReference type="NCBI Taxonomy" id="450513"/>
    <lineage>
        <taxon>Bacteria</taxon>
        <taxon>Bacillati</taxon>
        <taxon>Cyanobacteriota</taxon>
        <taxon>Cyanophyceae</taxon>
        <taxon>Oscillatoriophycideae</taxon>
        <taxon>Oscillatoriales</taxon>
        <taxon>Microcoleaceae</taxon>
        <taxon>Symplocastrum</taxon>
    </lineage>
</organism>